<keyword evidence="1" id="KW-1133">Transmembrane helix</keyword>
<protein>
    <submittedName>
        <fullName evidence="4">Protein-export membrane protein SecG</fullName>
    </submittedName>
</protein>
<dbReference type="WBParaSite" id="Csp11.Scaffold630.g22317.t1">
    <property type="protein sequence ID" value="Csp11.Scaffold630.g22317.t1"/>
    <property type="gene ID" value="Csp11.Scaffold630.g22317"/>
</dbReference>
<dbReference type="eggNOG" id="ENOG502TIKU">
    <property type="taxonomic scope" value="Eukaryota"/>
</dbReference>
<feature type="transmembrane region" description="Helical" evidence="1">
    <location>
        <begin position="50"/>
        <end position="71"/>
    </location>
</feature>
<keyword evidence="1" id="KW-0472">Membrane</keyword>
<sequence length="112" mass="12924">MIGIYFLLAFLFVTTTGELLQLYTEADEDGFTYGPNFNFPDLGAIMSQRSYAYVTAGVIMVMFFALIYCHVVSVRKSRLLEQYEQQGQLPEWSPLLINRKNIRPPEPYEQVV</sequence>
<feature type="signal peptide" evidence="2">
    <location>
        <begin position="1"/>
        <end position="17"/>
    </location>
</feature>
<keyword evidence="2" id="KW-0732">Signal</keyword>
<evidence type="ECO:0000313" key="3">
    <source>
        <dbReference type="Proteomes" id="UP000095282"/>
    </source>
</evidence>
<dbReference type="AlphaFoldDB" id="A0A1I7V4I6"/>
<evidence type="ECO:0000313" key="4">
    <source>
        <dbReference type="WBParaSite" id="Csp11.Scaffold630.g22317.t1"/>
    </source>
</evidence>
<evidence type="ECO:0000256" key="2">
    <source>
        <dbReference type="SAM" id="SignalP"/>
    </source>
</evidence>
<feature type="chain" id="PRO_5009309763" evidence="2">
    <location>
        <begin position="18"/>
        <end position="112"/>
    </location>
</feature>
<keyword evidence="1" id="KW-0812">Transmembrane</keyword>
<accession>A0A1I7V4I6</accession>
<dbReference type="Proteomes" id="UP000095282">
    <property type="component" value="Unplaced"/>
</dbReference>
<proteinExistence type="predicted"/>
<reference evidence="4" key="1">
    <citation type="submission" date="2016-11" db="UniProtKB">
        <authorList>
            <consortium name="WormBaseParasite"/>
        </authorList>
    </citation>
    <scope>IDENTIFICATION</scope>
</reference>
<organism evidence="3 4">
    <name type="scientific">Caenorhabditis tropicalis</name>
    <dbReference type="NCBI Taxonomy" id="1561998"/>
    <lineage>
        <taxon>Eukaryota</taxon>
        <taxon>Metazoa</taxon>
        <taxon>Ecdysozoa</taxon>
        <taxon>Nematoda</taxon>
        <taxon>Chromadorea</taxon>
        <taxon>Rhabditida</taxon>
        <taxon>Rhabditina</taxon>
        <taxon>Rhabditomorpha</taxon>
        <taxon>Rhabditoidea</taxon>
        <taxon>Rhabditidae</taxon>
        <taxon>Peloderinae</taxon>
        <taxon>Caenorhabditis</taxon>
    </lineage>
</organism>
<name>A0A1I7V4I6_9PELO</name>
<keyword evidence="3" id="KW-1185">Reference proteome</keyword>
<dbReference type="STRING" id="1561998.A0A1I7V4I6"/>
<evidence type="ECO:0000256" key="1">
    <source>
        <dbReference type="SAM" id="Phobius"/>
    </source>
</evidence>